<protein>
    <recommendedName>
        <fullName evidence="4">Alkaline protease 1</fullName>
        <ecNumber evidence="3">3.4.21.63</ecNumber>
    </recommendedName>
    <alternativeName>
        <fullName evidence="14">Aspergillopeptidase B</fullName>
    </alternativeName>
    <alternativeName>
        <fullName evidence="13">Aspergillus proteinase B</fullName>
    </alternativeName>
    <alternativeName>
        <fullName evidence="12">Elastase</fullName>
    </alternativeName>
    <alternativeName>
        <fullName evidence="11">Elastinolytic serine proteinase</fullName>
    </alternativeName>
    <alternativeName>
        <fullName evidence="10">Oryzin</fullName>
    </alternativeName>
</protein>
<evidence type="ECO:0000313" key="18">
    <source>
        <dbReference type="Proteomes" id="UP000325433"/>
    </source>
</evidence>
<keyword evidence="8" id="KW-0720">Serine protease</keyword>
<evidence type="ECO:0000256" key="15">
    <source>
        <dbReference type="PROSITE-ProRule" id="PRU01240"/>
    </source>
</evidence>
<keyword evidence="18" id="KW-1185">Reference proteome</keyword>
<sequence>MNSAPLDIEKLMASIKEDHKIDMSKLQDFLDRNPHLLPYDWFHLVKSCLSNNFKAEETNSQLLQKFASYGNDDMKVRNINYALRHYDRGEKSSSNSEPDMVTPSEASIQITKCMSGNDLGLLTHTAGSADSILWNAVKFGAHWLIPSNIDKSQDNSEKIKSALKEDTPDCQILDVAVESGADMTKKIMTWLNTVEVGPPSHGTALFHAIRAKDINTVRLLLEFYPDMVKYEDKENNSALQILKDMLPFEGKEEIERELVSKILHQGSPAIVRRLLRPKACAGKYKQVHLDLSDFNDDKLSFSTFVENVKNGKLEIDFYNTLIYIEFPDLQASALNSKRDEAITILEWLNEKGVHNILSLNVPDSLQNPHRESDIVKTLQKFESVEFLNWRIQDMSLDTLKRIKGLKSLRLYSSGNRDVLKFWTSDEGLVNLEIGDVEICVMANQTSAPDEQQELIKDTEERLKKRMAKRKFTYCVAKASPQDVTSLAAISAWHPGLFAQPADVATGLEPFLHTFRTLSAGKFARVAIIDTGVDINLEEISSCVERGETFIDYKSDRESHWWVASEPHGTHMATIIRKLNPKCKLFIAKVGTSRDDIRIESLSRAIEWAREQNVDIINLSMTVRRSDDKFEDETKRAANEDIVFFCSTEDVGASGHAVYPAFWPEWTLAISGTDSGGKEVKYTDRNARYFFPGENIHTIRGQH</sequence>
<proteinExistence type="inferred from homology"/>
<dbReference type="Gene3D" id="3.40.50.200">
    <property type="entry name" value="Peptidase S8/S53 domain"/>
    <property type="match status" value="1"/>
</dbReference>
<reference evidence="18" key="1">
    <citation type="submission" date="2019-04" db="EMBL/GenBank/DDBJ databases">
        <title>Friends and foes A comparative genomics studyof 23 Aspergillus species from section Flavi.</title>
        <authorList>
            <consortium name="DOE Joint Genome Institute"/>
            <person name="Kjaerbolling I."/>
            <person name="Vesth T."/>
            <person name="Frisvad J.C."/>
            <person name="Nybo J.L."/>
            <person name="Theobald S."/>
            <person name="Kildgaard S."/>
            <person name="Isbrandt T."/>
            <person name="Kuo A."/>
            <person name="Sato A."/>
            <person name="Lyhne E.K."/>
            <person name="Kogle M.E."/>
            <person name="Wiebenga A."/>
            <person name="Kun R.S."/>
            <person name="Lubbers R.J."/>
            <person name="Makela M.R."/>
            <person name="Barry K."/>
            <person name="Chovatia M."/>
            <person name="Clum A."/>
            <person name="Daum C."/>
            <person name="Haridas S."/>
            <person name="He G."/>
            <person name="LaButti K."/>
            <person name="Lipzen A."/>
            <person name="Mondo S."/>
            <person name="Riley R."/>
            <person name="Salamov A."/>
            <person name="Simmons B.A."/>
            <person name="Magnuson J.K."/>
            <person name="Henrissat B."/>
            <person name="Mortensen U.H."/>
            <person name="Larsen T.O."/>
            <person name="Devries R.P."/>
            <person name="Grigoriev I.V."/>
            <person name="Machida M."/>
            <person name="Baker S.E."/>
            <person name="Andersen M.R."/>
        </authorList>
    </citation>
    <scope>NUCLEOTIDE SEQUENCE [LARGE SCALE GENOMIC DNA]</scope>
    <source>
        <strain evidence="18">CBS 130015</strain>
    </source>
</reference>
<comment type="similarity">
    <text evidence="2 15">Belongs to the peptidase S8 family.</text>
</comment>
<keyword evidence="6" id="KW-0732">Signal</keyword>
<keyword evidence="9" id="KW-0865">Zymogen</keyword>
<evidence type="ECO:0000256" key="9">
    <source>
        <dbReference type="ARBA" id="ARBA00023145"/>
    </source>
</evidence>
<evidence type="ECO:0000256" key="8">
    <source>
        <dbReference type="ARBA" id="ARBA00022825"/>
    </source>
</evidence>
<dbReference type="GO" id="GO:0004252">
    <property type="term" value="F:serine-type endopeptidase activity"/>
    <property type="evidence" value="ECO:0007669"/>
    <property type="project" value="InterPro"/>
</dbReference>
<evidence type="ECO:0000256" key="14">
    <source>
        <dbReference type="ARBA" id="ARBA00033459"/>
    </source>
</evidence>
<evidence type="ECO:0000256" key="2">
    <source>
        <dbReference type="ARBA" id="ARBA00011073"/>
    </source>
</evidence>
<dbReference type="PROSITE" id="PS51892">
    <property type="entry name" value="SUBTILASE"/>
    <property type="match status" value="1"/>
</dbReference>
<dbReference type="InterPro" id="IPR000209">
    <property type="entry name" value="Peptidase_S8/S53_dom"/>
</dbReference>
<dbReference type="EC" id="3.4.21.63" evidence="3"/>
<accession>A0A5N6VCV7</accession>
<keyword evidence="7" id="KW-0378">Hydrolase</keyword>
<organism evidence="17 18">
    <name type="scientific">Aspergillus transmontanensis</name>
    <dbReference type="NCBI Taxonomy" id="1034304"/>
    <lineage>
        <taxon>Eukaryota</taxon>
        <taxon>Fungi</taxon>
        <taxon>Dikarya</taxon>
        <taxon>Ascomycota</taxon>
        <taxon>Pezizomycotina</taxon>
        <taxon>Eurotiomycetes</taxon>
        <taxon>Eurotiomycetidae</taxon>
        <taxon>Eurotiales</taxon>
        <taxon>Aspergillaceae</taxon>
        <taxon>Aspergillus</taxon>
        <taxon>Aspergillus subgen. Circumdati</taxon>
    </lineage>
</organism>
<comment type="caution">
    <text evidence="15">Lacks conserved residue(s) required for the propagation of feature annotation.</text>
</comment>
<dbReference type="InterPro" id="IPR023827">
    <property type="entry name" value="Peptidase_S8_Asp-AS"/>
</dbReference>
<comment type="catalytic activity">
    <reaction evidence="1">
        <text>Hydrolysis of proteins with broad specificity, and of Bz-Arg-OEt &gt; Ac-Tyr-OEt. Does not hydrolyze peptide amides.</text>
        <dbReference type="EC" id="3.4.21.63"/>
    </reaction>
</comment>
<evidence type="ECO:0000256" key="1">
    <source>
        <dbReference type="ARBA" id="ARBA00001242"/>
    </source>
</evidence>
<evidence type="ECO:0000256" key="11">
    <source>
        <dbReference type="ARBA" id="ARBA00031429"/>
    </source>
</evidence>
<evidence type="ECO:0000256" key="6">
    <source>
        <dbReference type="ARBA" id="ARBA00022729"/>
    </source>
</evidence>
<dbReference type="SUPFAM" id="SSF52743">
    <property type="entry name" value="Subtilisin-like"/>
    <property type="match status" value="1"/>
</dbReference>
<evidence type="ECO:0000256" key="5">
    <source>
        <dbReference type="ARBA" id="ARBA00022670"/>
    </source>
</evidence>
<evidence type="ECO:0000313" key="17">
    <source>
        <dbReference type="EMBL" id="KAE8306192.1"/>
    </source>
</evidence>
<evidence type="ECO:0000256" key="7">
    <source>
        <dbReference type="ARBA" id="ARBA00022801"/>
    </source>
</evidence>
<dbReference type="PANTHER" id="PTHR43806:SF58">
    <property type="entry name" value="ALKALINE PROTEASE 1-RELATED"/>
    <property type="match status" value="1"/>
</dbReference>
<evidence type="ECO:0000256" key="13">
    <source>
        <dbReference type="ARBA" id="ARBA00033045"/>
    </source>
</evidence>
<evidence type="ECO:0000256" key="3">
    <source>
        <dbReference type="ARBA" id="ARBA00011951"/>
    </source>
</evidence>
<evidence type="ECO:0000256" key="12">
    <source>
        <dbReference type="ARBA" id="ARBA00031855"/>
    </source>
</evidence>
<evidence type="ECO:0000256" key="10">
    <source>
        <dbReference type="ARBA" id="ARBA00031236"/>
    </source>
</evidence>
<dbReference type="GO" id="GO:0006508">
    <property type="term" value="P:proteolysis"/>
    <property type="evidence" value="ECO:0007669"/>
    <property type="project" value="UniProtKB-KW"/>
</dbReference>
<gene>
    <name evidence="17" type="ORF">BDV41DRAFT_583549</name>
</gene>
<dbReference type="AlphaFoldDB" id="A0A5N6VCV7"/>
<dbReference type="InterPro" id="IPR050131">
    <property type="entry name" value="Peptidase_S8_subtilisin-like"/>
</dbReference>
<dbReference type="Proteomes" id="UP000325433">
    <property type="component" value="Unassembled WGS sequence"/>
</dbReference>
<evidence type="ECO:0000256" key="4">
    <source>
        <dbReference type="ARBA" id="ARBA00019429"/>
    </source>
</evidence>
<dbReference type="Pfam" id="PF00082">
    <property type="entry name" value="Peptidase_S8"/>
    <property type="match status" value="1"/>
</dbReference>
<keyword evidence="5" id="KW-0645">Protease</keyword>
<dbReference type="PANTHER" id="PTHR43806">
    <property type="entry name" value="PEPTIDASE S8"/>
    <property type="match status" value="1"/>
</dbReference>
<dbReference type="InterPro" id="IPR036852">
    <property type="entry name" value="Peptidase_S8/S53_dom_sf"/>
</dbReference>
<name>A0A5N6VCV7_9EURO</name>
<evidence type="ECO:0000259" key="16">
    <source>
        <dbReference type="Pfam" id="PF00082"/>
    </source>
</evidence>
<dbReference type="EMBL" id="ML738508">
    <property type="protein sequence ID" value="KAE8306192.1"/>
    <property type="molecule type" value="Genomic_DNA"/>
</dbReference>
<feature type="domain" description="Peptidase S8/S53" evidence="16">
    <location>
        <begin position="524"/>
        <end position="692"/>
    </location>
</feature>
<dbReference type="PROSITE" id="PS00136">
    <property type="entry name" value="SUBTILASE_ASP"/>
    <property type="match status" value="1"/>
</dbReference>